<feature type="transmembrane region" description="Helical" evidence="2">
    <location>
        <begin position="141"/>
        <end position="164"/>
    </location>
</feature>
<dbReference type="AlphaFoldDB" id="A0AAD7H8G9"/>
<evidence type="ECO:0000313" key="4">
    <source>
        <dbReference type="Proteomes" id="UP001215280"/>
    </source>
</evidence>
<feature type="compositionally biased region" description="Low complexity" evidence="1">
    <location>
        <begin position="108"/>
        <end position="129"/>
    </location>
</feature>
<protein>
    <submittedName>
        <fullName evidence="3">Uncharacterized protein</fullName>
    </submittedName>
</protein>
<reference evidence="3" key="1">
    <citation type="submission" date="2023-03" db="EMBL/GenBank/DDBJ databases">
        <title>Massive genome expansion in bonnet fungi (Mycena s.s.) driven by repeated elements and novel gene families across ecological guilds.</title>
        <authorList>
            <consortium name="Lawrence Berkeley National Laboratory"/>
            <person name="Harder C.B."/>
            <person name="Miyauchi S."/>
            <person name="Viragh M."/>
            <person name="Kuo A."/>
            <person name="Thoen E."/>
            <person name="Andreopoulos B."/>
            <person name="Lu D."/>
            <person name="Skrede I."/>
            <person name="Drula E."/>
            <person name="Henrissat B."/>
            <person name="Morin E."/>
            <person name="Kohler A."/>
            <person name="Barry K."/>
            <person name="LaButti K."/>
            <person name="Morin E."/>
            <person name="Salamov A."/>
            <person name="Lipzen A."/>
            <person name="Mereny Z."/>
            <person name="Hegedus B."/>
            <person name="Baldrian P."/>
            <person name="Stursova M."/>
            <person name="Weitz H."/>
            <person name="Taylor A."/>
            <person name="Grigoriev I.V."/>
            <person name="Nagy L.G."/>
            <person name="Martin F."/>
            <person name="Kauserud H."/>
        </authorList>
    </citation>
    <scope>NUCLEOTIDE SEQUENCE</scope>
    <source>
        <strain evidence="3">CBHHK188m</strain>
    </source>
</reference>
<accession>A0AAD7H8G9</accession>
<keyword evidence="2" id="KW-1133">Transmembrane helix</keyword>
<comment type="caution">
    <text evidence="3">The sequence shown here is derived from an EMBL/GenBank/DDBJ whole genome shotgun (WGS) entry which is preliminary data.</text>
</comment>
<keyword evidence="4" id="KW-1185">Reference proteome</keyword>
<evidence type="ECO:0000256" key="2">
    <source>
        <dbReference type="SAM" id="Phobius"/>
    </source>
</evidence>
<keyword evidence="2" id="KW-0812">Transmembrane</keyword>
<organism evidence="3 4">
    <name type="scientific">Mycena maculata</name>
    <dbReference type="NCBI Taxonomy" id="230809"/>
    <lineage>
        <taxon>Eukaryota</taxon>
        <taxon>Fungi</taxon>
        <taxon>Dikarya</taxon>
        <taxon>Basidiomycota</taxon>
        <taxon>Agaricomycotina</taxon>
        <taxon>Agaricomycetes</taxon>
        <taxon>Agaricomycetidae</taxon>
        <taxon>Agaricales</taxon>
        <taxon>Marasmiineae</taxon>
        <taxon>Mycenaceae</taxon>
        <taxon>Mycena</taxon>
    </lineage>
</organism>
<feature type="region of interest" description="Disordered" evidence="1">
    <location>
        <begin position="108"/>
        <end position="131"/>
    </location>
</feature>
<name>A0AAD7H8G9_9AGAR</name>
<dbReference type="EMBL" id="JARJLG010000358">
    <property type="protein sequence ID" value="KAJ7715018.1"/>
    <property type="molecule type" value="Genomic_DNA"/>
</dbReference>
<proteinExistence type="predicted"/>
<gene>
    <name evidence="3" type="ORF">DFH07DRAFT_863034</name>
</gene>
<feature type="region of interest" description="Disordered" evidence="1">
    <location>
        <begin position="182"/>
        <end position="204"/>
    </location>
</feature>
<keyword evidence="2" id="KW-0472">Membrane</keyword>
<feature type="compositionally biased region" description="Polar residues" evidence="1">
    <location>
        <begin position="191"/>
        <end position="200"/>
    </location>
</feature>
<evidence type="ECO:0000313" key="3">
    <source>
        <dbReference type="EMBL" id="KAJ7715018.1"/>
    </source>
</evidence>
<evidence type="ECO:0000256" key="1">
    <source>
        <dbReference type="SAM" id="MobiDB-lite"/>
    </source>
</evidence>
<sequence length="260" mass="27202">MNRTMTVQLGSIAIPFTGKAVYVFFADLDPANCTLSIDNIVVGKYIADPGCADQPGPCTLNSILGYQNTSLQDGSHTLVIDPGSGAVSDDEPATIDFDGVIYSSSGQNSSSSAASPTSSSSTNSQTGTSLVLSPTRSRKKLIATGIGISVAGIFLIGTVVFVGFCVRHKRRHATALVSAPFLGEEEKPEGPTQQSDPSLESSDRAESSLVTRLDIIEARFQRLESLALVASLHEGNESPPPPAYFSAAGSVYQRGDSVGR</sequence>
<dbReference type="Proteomes" id="UP001215280">
    <property type="component" value="Unassembled WGS sequence"/>
</dbReference>